<evidence type="ECO:0000259" key="5">
    <source>
        <dbReference type="PROSITE" id="PS50071"/>
    </source>
</evidence>
<dbReference type="GO" id="GO:0000981">
    <property type="term" value="F:DNA-binding transcription factor activity, RNA polymerase II-specific"/>
    <property type="evidence" value="ECO:0007669"/>
    <property type="project" value="TreeGrafter"/>
</dbReference>
<evidence type="ECO:0000256" key="4">
    <source>
        <dbReference type="SAM" id="MobiDB-lite"/>
    </source>
</evidence>
<evidence type="ECO:0000256" key="3">
    <source>
        <dbReference type="RuleBase" id="RU000682"/>
    </source>
</evidence>
<dbReference type="PROSITE" id="PS50071">
    <property type="entry name" value="HOMEOBOX_2"/>
    <property type="match status" value="1"/>
</dbReference>
<reference evidence="6 7" key="1">
    <citation type="submission" date="2015-09" db="EMBL/GenBank/DDBJ databases">
        <title>Draft genome of the parasitic nematode Teladorsagia circumcincta isolate WARC Sus (inbred).</title>
        <authorList>
            <person name="Mitreva M."/>
        </authorList>
    </citation>
    <scope>NUCLEOTIDE SEQUENCE [LARGE SCALE GENOMIC DNA]</scope>
    <source>
        <strain evidence="6 7">S</strain>
    </source>
</reference>
<dbReference type="Pfam" id="PF00046">
    <property type="entry name" value="Homeodomain"/>
    <property type="match status" value="1"/>
</dbReference>
<feature type="non-terminal residue" evidence="6">
    <location>
        <position position="198"/>
    </location>
</feature>
<dbReference type="PANTHER" id="PTHR14057">
    <property type="entry name" value="TRANSCRIPTION FACTOR ONECUT"/>
    <property type="match status" value="1"/>
</dbReference>
<gene>
    <name evidence="6" type="ORF">TELCIR_14748</name>
</gene>
<name>A0A2G9U040_TELCI</name>
<feature type="domain" description="Homeobox" evidence="5">
    <location>
        <begin position="118"/>
        <end position="178"/>
    </location>
</feature>
<dbReference type="GO" id="GO:0000978">
    <property type="term" value="F:RNA polymerase II cis-regulatory region sequence-specific DNA binding"/>
    <property type="evidence" value="ECO:0007669"/>
    <property type="project" value="TreeGrafter"/>
</dbReference>
<evidence type="ECO:0000256" key="2">
    <source>
        <dbReference type="PROSITE-ProRule" id="PRU00108"/>
    </source>
</evidence>
<keyword evidence="7" id="KW-1185">Reference proteome</keyword>
<dbReference type="Gene3D" id="1.10.10.60">
    <property type="entry name" value="Homeodomain-like"/>
    <property type="match status" value="1"/>
</dbReference>
<dbReference type="Proteomes" id="UP000230423">
    <property type="component" value="Unassembled WGS sequence"/>
</dbReference>
<organism evidence="6 7">
    <name type="scientific">Teladorsagia circumcincta</name>
    <name type="common">Brown stomach worm</name>
    <name type="synonym">Ostertagia circumcincta</name>
    <dbReference type="NCBI Taxonomy" id="45464"/>
    <lineage>
        <taxon>Eukaryota</taxon>
        <taxon>Metazoa</taxon>
        <taxon>Ecdysozoa</taxon>
        <taxon>Nematoda</taxon>
        <taxon>Chromadorea</taxon>
        <taxon>Rhabditida</taxon>
        <taxon>Rhabditina</taxon>
        <taxon>Rhabditomorpha</taxon>
        <taxon>Strongyloidea</taxon>
        <taxon>Trichostrongylidae</taxon>
        <taxon>Teladorsagia</taxon>
    </lineage>
</organism>
<proteinExistence type="predicted"/>
<evidence type="ECO:0000256" key="1">
    <source>
        <dbReference type="ARBA" id="ARBA00004123"/>
    </source>
</evidence>
<dbReference type="AlphaFoldDB" id="A0A2G9U040"/>
<keyword evidence="2 3" id="KW-0539">Nucleus</keyword>
<dbReference type="SUPFAM" id="SSF46689">
    <property type="entry name" value="Homeodomain-like"/>
    <property type="match status" value="1"/>
</dbReference>
<dbReference type="CDD" id="cd00086">
    <property type="entry name" value="homeodomain"/>
    <property type="match status" value="1"/>
</dbReference>
<comment type="subcellular location">
    <subcellularLocation>
        <location evidence="1 2 3">Nucleus</location>
    </subcellularLocation>
</comment>
<dbReference type="FunFam" id="1.10.10.60:FF:000054">
    <property type="entry name" value="One cut domain family member"/>
    <property type="match status" value="1"/>
</dbReference>
<feature type="DNA-binding region" description="Homeobox" evidence="2">
    <location>
        <begin position="120"/>
        <end position="179"/>
    </location>
</feature>
<dbReference type="OrthoDB" id="10068888at2759"/>
<dbReference type="InterPro" id="IPR001356">
    <property type="entry name" value="HD"/>
</dbReference>
<dbReference type="GO" id="GO:0005634">
    <property type="term" value="C:nucleus"/>
    <property type="evidence" value="ECO:0007669"/>
    <property type="project" value="UniProtKB-SubCell"/>
</dbReference>
<dbReference type="PANTHER" id="PTHR14057:SF47">
    <property type="entry name" value="HOMEOBOX PROTEIN ONECUT"/>
    <property type="match status" value="1"/>
</dbReference>
<evidence type="ECO:0000313" key="7">
    <source>
        <dbReference type="Proteomes" id="UP000230423"/>
    </source>
</evidence>
<protein>
    <submittedName>
        <fullName evidence="6">Homeobox domain protein</fullName>
    </submittedName>
</protein>
<sequence>MRQSEIDVLEGYERESLEMKQSERIKRRGPQGRLELLGCQRAAIWGPTENSHFSTAEFDWRCGGERNLEKLAESQQNARKAGKSKSSSVSAGIDTLAAAYFGTCKRKEEQQVQHTQPQPPKKPRLVFTDIQRRTLQAIFRETKRPSREMQLTISQQLGLDPTTVANFFMNARRRGHDQKADDDMSTISGGSNHCFDEQ</sequence>
<dbReference type="SMART" id="SM00389">
    <property type="entry name" value="HOX"/>
    <property type="match status" value="1"/>
</dbReference>
<keyword evidence="2 3" id="KW-0238">DNA-binding</keyword>
<evidence type="ECO:0000313" key="6">
    <source>
        <dbReference type="EMBL" id="PIO63646.1"/>
    </source>
</evidence>
<feature type="region of interest" description="Disordered" evidence="4">
    <location>
        <begin position="175"/>
        <end position="198"/>
    </location>
</feature>
<accession>A0A2G9U040</accession>
<dbReference type="InterPro" id="IPR051649">
    <property type="entry name" value="CUT_Homeobox"/>
</dbReference>
<keyword evidence="2 3" id="KW-0371">Homeobox</keyword>
<dbReference type="EMBL" id="KZ350675">
    <property type="protein sequence ID" value="PIO63646.1"/>
    <property type="molecule type" value="Genomic_DNA"/>
</dbReference>
<dbReference type="InterPro" id="IPR009057">
    <property type="entry name" value="Homeodomain-like_sf"/>
</dbReference>